<dbReference type="Proteomes" id="UP000886757">
    <property type="component" value="Unassembled WGS sequence"/>
</dbReference>
<reference evidence="1" key="1">
    <citation type="submission" date="2020-10" db="EMBL/GenBank/DDBJ databases">
        <authorList>
            <person name="Gilroy R."/>
        </authorList>
    </citation>
    <scope>NUCLEOTIDE SEQUENCE</scope>
    <source>
        <strain evidence="1">ChiSjej4B22-8148</strain>
    </source>
</reference>
<proteinExistence type="predicted"/>
<comment type="caution">
    <text evidence="1">The sequence shown here is derived from an EMBL/GenBank/DDBJ whole genome shotgun (WGS) entry which is preliminary data.</text>
</comment>
<dbReference type="EMBL" id="DVGK01000065">
    <property type="protein sequence ID" value="HIR13420.1"/>
    <property type="molecule type" value="Genomic_DNA"/>
</dbReference>
<dbReference type="AlphaFoldDB" id="A0A9D1ABP5"/>
<evidence type="ECO:0000313" key="1">
    <source>
        <dbReference type="EMBL" id="HIR13420.1"/>
    </source>
</evidence>
<organism evidence="1 2">
    <name type="scientific">Candidatus Choladousia intestinavium</name>
    <dbReference type="NCBI Taxonomy" id="2840727"/>
    <lineage>
        <taxon>Bacteria</taxon>
        <taxon>Bacillati</taxon>
        <taxon>Bacillota</taxon>
        <taxon>Clostridia</taxon>
        <taxon>Lachnospirales</taxon>
        <taxon>Lachnospiraceae</taxon>
        <taxon>Lachnospiraceae incertae sedis</taxon>
        <taxon>Candidatus Choladousia</taxon>
    </lineage>
</organism>
<protein>
    <submittedName>
        <fullName evidence="1">Uncharacterized protein</fullName>
    </submittedName>
</protein>
<name>A0A9D1ABP5_9FIRM</name>
<sequence length="340" mass="39586">MIRLRLINREEAYQKKGEYAFYQEKDFLRLLGGSILEGWKQPPFRDPESQLFIREIDEGRFVEGDWYSYISPFGRTCMSSLCGGTKYALTVIKNSRAGRYTVLAGYGDDIWQRLGRLDMDILVWFDIYKDNGGVPCIPDALRGCILENVTIRGRIYPEARCVPEALKNSENVWQGEAVRMDASGTVYCGRYLDDYVWKWEEHLEEIFQIFRKEAEGRELSPEVEGPLPQEIVWERPDRKVRCCAGDLAYEGIYKYPQVFYIKRFRDESYTAETFCPVKYPNFQEAMEQTADEFWKGDCEAAFSVFIDTGGFFQPEDFRAEKLWYFQDDGSTLSVYSGKAA</sequence>
<gene>
    <name evidence="1" type="ORF">IAB31_05805</name>
</gene>
<evidence type="ECO:0000313" key="2">
    <source>
        <dbReference type="Proteomes" id="UP000886757"/>
    </source>
</evidence>
<accession>A0A9D1ABP5</accession>
<reference evidence="1" key="2">
    <citation type="journal article" date="2021" name="PeerJ">
        <title>Extensive microbial diversity within the chicken gut microbiome revealed by metagenomics and culture.</title>
        <authorList>
            <person name="Gilroy R."/>
            <person name="Ravi A."/>
            <person name="Getino M."/>
            <person name="Pursley I."/>
            <person name="Horton D.L."/>
            <person name="Alikhan N.F."/>
            <person name="Baker D."/>
            <person name="Gharbi K."/>
            <person name="Hall N."/>
            <person name="Watson M."/>
            <person name="Adriaenssens E.M."/>
            <person name="Foster-Nyarko E."/>
            <person name="Jarju S."/>
            <person name="Secka A."/>
            <person name="Antonio M."/>
            <person name="Oren A."/>
            <person name="Chaudhuri R.R."/>
            <person name="La Ragione R."/>
            <person name="Hildebrand F."/>
            <person name="Pallen M.J."/>
        </authorList>
    </citation>
    <scope>NUCLEOTIDE SEQUENCE</scope>
    <source>
        <strain evidence="1">ChiSjej4B22-8148</strain>
    </source>
</reference>